<dbReference type="RefSeq" id="WP_167473661.1">
    <property type="nucleotide sequence ID" value="NZ_CP046172.1"/>
</dbReference>
<keyword evidence="3" id="KW-1185">Reference proteome</keyword>
<proteinExistence type="predicted"/>
<name>A0A6G9YBS3_9NOCA</name>
<evidence type="ECO:0000313" key="3">
    <source>
        <dbReference type="Proteomes" id="UP000503540"/>
    </source>
</evidence>
<reference evidence="2 3" key="1">
    <citation type="journal article" date="2019" name="ACS Chem. Biol.">
        <title>Identification and Mobilization of a Cryptic Antibiotic Biosynthesis Gene Locus from a Human-Pathogenic Nocardia Isolate.</title>
        <authorList>
            <person name="Herisse M."/>
            <person name="Ishida K."/>
            <person name="Porter J.L."/>
            <person name="Howden B."/>
            <person name="Hertweck C."/>
            <person name="Stinear T.P."/>
            <person name="Pidot S.J."/>
        </authorList>
    </citation>
    <scope>NUCLEOTIDE SEQUENCE [LARGE SCALE GENOMIC DNA]</scope>
    <source>
        <strain evidence="2 3">AUSMDU00012717</strain>
    </source>
</reference>
<feature type="compositionally biased region" description="Pro residues" evidence="1">
    <location>
        <begin position="157"/>
        <end position="167"/>
    </location>
</feature>
<accession>A0A6G9YBS3</accession>
<dbReference type="EMBL" id="CP046172">
    <property type="protein sequence ID" value="QIS10725.1"/>
    <property type="molecule type" value="Genomic_DNA"/>
</dbReference>
<dbReference type="KEGG" id="nah:F5544_14190"/>
<evidence type="ECO:0000313" key="2">
    <source>
        <dbReference type="EMBL" id="QIS10725.1"/>
    </source>
</evidence>
<protein>
    <submittedName>
        <fullName evidence="2">Uncharacterized protein</fullName>
    </submittedName>
</protein>
<sequence>MSSDRAIPQWLKSTSRVTIAVAVLLAVPGIALAFGLSAYSASTAHRAQAPAGSALAAARAGVNACPETALWTSAPNGRGIRVNMRNIATPGRVTVTVLHDSDRVSVRTKDIAAGQNSIEVDFHKIYPDTVDAVFMQTTPNDKCELDSLDDARAPGPSTTPEPTPPGR</sequence>
<evidence type="ECO:0000256" key="1">
    <source>
        <dbReference type="SAM" id="MobiDB-lite"/>
    </source>
</evidence>
<feature type="compositionally biased region" description="Basic and acidic residues" evidence="1">
    <location>
        <begin position="142"/>
        <end position="152"/>
    </location>
</feature>
<dbReference type="AlphaFoldDB" id="A0A6G9YBS3"/>
<feature type="region of interest" description="Disordered" evidence="1">
    <location>
        <begin position="142"/>
        <end position="167"/>
    </location>
</feature>
<dbReference type="Proteomes" id="UP000503540">
    <property type="component" value="Chromosome"/>
</dbReference>
<organism evidence="2 3">
    <name type="scientific">Nocardia arthritidis</name>
    <dbReference type="NCBI Taxonomy" id="228602"/>
    <lineage>
        <taxon>Bacteria</taxon>
        <taxon>Bacillati</taxon>
        <taxon>Actinomycetota</taxon>
        <taxon>Actinomycetes</taxon>
        <taxon>Mycobacteriales</taxon>
        <taxon>Nocardiaceae</taxon>
        <taxon>Nocardia</taxon>
    </lineage>
</organism>
<gene>
    <name evidence="2" type="ORF">F5544_14190</name>
</gene>